<dbReference type="InterPro" id="IPR043136">
    <property type="entry name" value="B30.2/SPRY_sf"/>
</dbReference>
<dbReference type="Gene3D" id="2.60.120.920">
    <property type="match status" value="1"/>
</dbReference>
<proteinExistence type="predicted"/>
<accession>A0A1I8BJ09</accession>
<sequence length="157" mass="18070">MASVHSENSFKNPKEYSINYSLYYFEVKCKIEGDNNVIVIGLVNTNNNYIRYNATDVKIKNEKNEEFRLQTFSFNNGDIFGCGLVYPPTRINELPYIFFTQNGKQIGKAVLAKDNCDSYKPYVILKCCSAETNFGNDLKVKPFIYAISKNSVLKEFY</sequence>
<dbReference type="WBParaSite" id="MhA1_Contig2613.frz3.gene3">
    <property type="protein sequence ID" value="MhA1_Contig2613.frz3.gene3"/>
    <property type="gene ID" value="MhA1_Contig2613.frz3.gene3"/>
</dbReference>
<name>A0A1I8BJ09_MELHA</name>
<keyword evidence="1" id="KW-1185">Reference proteome</keyword>
<evidence type="ECO:0000313" key="2">
    <source>
        <dbReference type="WBParaSite" id="MhA1_Contig2613.frz3.gene3"/>
    </source>
</evidence>
<organism evidence="1 2">
    <name type="scientific">Meloidogyne hapla</name>
    <name type="common">Root-knot nematode worm</name>
    <dbReference type="NCBI Taxonomy" id="6305"/>
    <lineage>
        <taxon>Eukaryota</taxon>
        <taxon>Metazoa</taxon>
        <taxon>Ecdysozoa</taxon>
        <taxon>Nematoda</taxon>
        <taxon>Chromadorea</taxon>
        <taxon>Rhabditida</taxon>
        <taxon>Tylenchina</taxon>
        <taxon>Tylenchomorpha</taxon>
        <taxon>Tylenchoidea</taxon>
        <taxon>Meloidogynidae</taxon>
        <taxon>Meloidogyninae</taxon>
        <taxon>Meloidogyne</taxon>
    </lineage>
</organism>
<evidence type="ECO:0000313" key="1">
    <source>
        <dbReference type="Proteomes" id="UP000095281"/>
    </source>
</evidence>
<protein>
    <submittedName>
        <fullName evidence="2">SPRY domain-containing protein</fullName>
    </submittedName>
</protein>
<reference evidence="2" key="1">
    <citation type="submission" date="2016-11" db="UniProtKB">
        <authorList>
            <consortium name="WormBaseParasite"/>
        </authorList>
    </citation>
    <scope>IDENTIFICATION</scope>
</reference>
<dbReference type="Proteomes" id="UP000095281">
    <property type="component" value="Unplaced"/>
</dbReference>
<dbReference type="AlphaFoldDB" id="A0A1I8BJ09"/>